<dbReference type="GO" id="GO:0005506">
    <property type="term" value="F:iron ion binding"/>
    <property type="evidence" value="ECO:0007669"/>
    <property type="project" value="TreeGrafter"/>
</dbReference>
<organism evidence="12 13">
    <name type="scientific">Geodia barretti</name>
    <name type="common">Barrett's horny sponge</name>
    <dbReference type="NCBI Taxonomy" id="519541"/>
    <lineage>
        <taxon>Eukaryota</taxon>
        <taxon>Metazoa</taxon>
        <taxon>Porifera</taxon>
        <taxon>Demospongiae</taxon>
        <taxon>Heteroscleromorpha</taxon>
        <taxon>Tetractinellida</taxon>
        <taxon>Astrophorina</taxon>
        <taxon>Geodiidae</taxon>
        <taxon>Geodia</taxon>
    </lineage>
</organism>
<dbReference type="AlphaFoldDB" id="A0AA35RQ30"/>
<evidence type="ECO:0000256" key="4">
    <source>
        <dbReference type="ARBA" id="ARBA00023004"/>
    </source>
</evidence>
<dbReference type="Proteomes" id="UP001174909">
    <property type="component" value="Unassembled WGS sequence"/>
</dbReference>
<dbReference type="GO" id="GO:0120510">
    <property type="term" value="C:mitochondrial [4Fe-4S] assembly complex"/>
    <property type="evidence" value="ECO:0007669"/>
    <property type="project" value="UniProtKB-ARBA"/>
</dbReference>
<evidence type="ECO:0000256" key="1">
    <source>
        <dbReference type="ARBA" id="ARBA00004173"/>
    </source>
</evidence>
<evidence type="ECO:0000256" key="10">
    <source>
        <dbReference type="SAM" id="SignalP"/>
    </source>
</evidence>
<feature type="domain" description="Core" evidence="11">
    <location>
        <begin position="71"/>
        <end position="171"/>
    </location>
</feature>
<dbReference type="PANTHER" id="PTHR43011">
    <property type="entry name" value="IRON-SULFUR CLUSTER ASSEMBLY 2 HOMOLOG, MITOCHONDRIAL"/>
    <property type="match status" value="1"/>
</dbReference>
<evidence type="ECO:0000256" key="7">
    <source>
        <dbReference type="ARBA" id="ARBA00073313"/>
    </source>
</evidence>
<dbReference type="NCBIfam" id="TIGR00049">
    <property type="entry name" value="iron-sulfur cluster assembly accessory protein"/>
    <property type="match status" value="1"/>
</dbReference>
<keyword evidence="5" id="KW-0496">Mitochondrion</keyword>
<evidence type="ECO:0000313" key="12">
    <source>
        <dbReference type="EMBL" id="CAI8015645.1"/>
    </source>
</evidence>
<evidence type="ECO:0000313" key="13">
    <source>
        <dbReference type="Proteomes" id="UP001174909"/>
    </source>
</evidence>
<comment type="function">
    <text evidence="6">Involved in the maturation of mitochondrial 4Fe-4S proteins functioning late in the iron-sulfur cluster assembly pathway. May be involved in the binding of an intermediate of Fe/S cluster assembly.</text>
</comment>
<dbReference type="Pfam" id="PF01521">
    <property type="entry name" value="Fe-S_biosyn"/>
    <property type="match status" value="1"/>
</dbReference>
<dbReference type="InterPro" id="IPR035903">
    <property type="entry name" value="HesB-like_dom_sf"/>
</dbReference>
<gene>
    <name evidence="12" type="ORF">GBAR_LOCUS9652</name>
</gene>
<evidence type="ECO:0000256" key="8">
    <source>
        <dbReference type="ARBA" id="ARBA00077082"/>
    </source>
</evidence>
<evidence type="ECO:0000256" key="5">
    <source>
        <dbReference type="ARBA" id="ARBA00023128"/>
    </source>
</evidence>
<evidence type="ECO:0000256" key="3">
    <source>
        <dbReference type="ARBA" id="ARBA00022723"/>
    </source>
</evidence>
<dbReference type="SUPFAM" id="SSF89360">
    <property type="entry name" value="HesB-like domain"/>
    <property type="match status" value="1"/>
</dbReference>
<feature type="chain" id="PRO_5041366195" description="Iron-sulfur cluster assembly 2 homolog, mitochondrial" evidence="10">
    <location>
        <begin position="18"/>
        <end position="177"/>
    </location>
</feature>
<keyword evidence="10" id="KW-0732">Signal</keyword>
<evidence type="ECO:0000256" key="9">
    <source>
        <dbReference type="ARBA" id="ARBA00093471"/>
    </source>
</evidence>
<sequence>MSTVLKPLSLLLLRTSALRTPNWIRPITQSVGTEPSWCRRRHSAIRRINSGSNTTVLLQEHASGDEDSAGELNLSDSCVKQLQKVTEEEPGLVLRVMVDGGGCSGFQYKIDFDTKISSDDKVFERGGVRVVVDELSLGLLGGCIVDYHTELIRSGFMITGNPHAETNCSCGVSFAPK</sequence>
<evidence type="ECO:0000259" key="11">
    <source>
        <dbReference type="Pfam" id="PF01521"/>
    </source>
</evidence>
<keyword evidence="3" id="KW-0479">Metal-binding</keyword>
<comment type="subunit">
    <text evidence="9">Heterotetramer; forms a dimer of dimers with IBA57. Interacts with [2Fe-2S]-ISCA2 forming the heterodimer [2Fe- 2S]-ISCA2-IBA57 complex; [2Fe-2S] cluster binding is absolutely required to promote the complex formation.</text>
</comment>
<comment type="subcellular location">
    <subcellularLocation>
        <location evidence="1">Mitochondrion</location>
    </subcellularLocation>
</comment>
<protein>
    <recommendedName>
        <fullName evidence="7">Iron-sulfur cluster assembly 2 homolog, mitochondrial</fullName>
    </recommendedName>
    <alternativeName>
        <fullName evidence="8">HESB-like domain-containing protein 1</fullName>
    </alternativeName>
</protein>
<evidence type="ECO:0000256" key="2">
    <source>
        <dbReference type="ARBA" id="ARBA00006718"/>
    </source>
</evidence>
<dbReference type="FunFam" id="2.60.300.12:FF:000006">
    <property type="entry name" value="Iron-sulfur cluster assembly 2 mitochondrial"/>
    <property type="match status" value="1"/>
</dbReference>
<comment type="caution">
    <text evidence="12">The sequence shown here is derived from an EMBL/GenBank/DDBJ whole genome shotgun (WGS) entry which is preliminary data.</text>
</comment>
<dbReference type="GO" id="GO:0051539">
    <property type="term" value="F:4 iron, 4 sulfur cluster binding"/>
    <property type="evidence" value="ECO:0007669"/>
    <property type="project" value="TreeGrafter"/>
</dbReference>
<comment type="similarity">
    <text evidence="2">Belongs to the HesB/IscA family.</text>
</comment>
<name>A0AA35RQ30_GEOBA</name>
<keyword evidence="4" id="KW-0408">Iron</keyword>
<dbReference type="Gene3D" id="2.60.300.12">
    <property type="entry name" value="HesB-like domain"/>
    <property type="match status" value="1"/>
</dbReference>
<dbReference type="GO" id="GO:0016226">
    <property type="term" value="P:iron-sulfur cluster assembly"/>
    <property type="evidence" value="ECO:0007669"/>
    <property type="project" value="InterPro"/>
</dbReference>
<dbReference type="InterPro" id="IPR016092">
    <property type="entry name" value="ATAP"/>
</dbReference>
<dbReference type="InterPro" id="IPR000361">
    <property type="entry name" value="ATAP_core_dom"/>
</dbReference>
<keyword evidence="13" id="KW-1185">Reference proteome</keyword>
<dbReference type="EMBL" id="CASHTH010001462">
    <property type="protein sequence ID" value="CAI8015645.1"/>
    <property type="molecule type" value="Genomic_DNA"/>
</dbReference>
<dbReference type="PANTHER" id="PTHR43011:SF1">
    <property type="entry name" value="IRON-SULFUR CLUSTER ASSEMBLY 2 HOMOLOG, MITOCHONDRIAL"/>
    <property type="match status" value="1"/>
</dbReference>
<proteinExistence type="inferred from homology"/>
<reference evidence="12" key="1">
    <citation type="submission" date="2023-03" db="EMBL/GenBank/DDBJ databases">
        <authorList>
            <person name="Steffen K."/>
            <person name="Cardenas P."/>
        </authorList>
    </citation>
    <scope>NUCLEOTIDE SEQUENCE</scope>
</reference>
<dbReference type="GO" id="GO:0051537">
    <property type="term" value="F:2 iron, 2 sulfur cluster binding"/>
    <property type="evidence" value="ECO:0007669"/>
    <property type="project" value="TreeGrafter"/>
</dbReference>
<evidence type="ECO:0000256" key="6">
    <source>
        <dbReference type="ARBA" id="ARBA00057540"/>
    </source>
</evidence>
<feature type="signal peptide" evidence="10">
    <location>
        <begin position="1"/>
        <end position="17"/>
    </location>
</feature>
<accession>A0AA35RQ30</accession>